<dbReference type="PANTHER" id="PTHR13621">
    <property type="entry name" value="PROLINE-RICH PROTEIN PRCC"/>
    <property type="match status" value="1"/>
</dbReference>
<dbReference type="AlphaFoldDB" id="A0A1D1ZXC8"/>
<proteinExistence type="predicted"/>
<accession>A0A1D1ZXC8</accession>
<name>A0A1D1ZXC8_AUXPR</name>
<gene>
    <name evidence="2" type="ORF">g.22127</name>
</gene>
<evidence type="ECO:0008006" key="3">
    <source>
        <dbReference type="Google" id="ProtNLM"/>
    </source>
</evidence>
<dbReference type="PANTHER" id="PTHR13621:SF2">
    <property type="entry name" value="PROLINE-RICH PROTEIN PRCC"/>
    <property type="match status" value="1"/>
</dbReference>
<feature type="region of interest" description="Disordered" evidence="1">
    <location>
        <begin position="1"/>
        <end position="74"/>
    </location>
</feature>
<reference evidence="2" key="1">
    <citation type="submission" date="2015-08" db="EMBL/GenBank/DDBJ databases">
        <authorList>
            <person name="Babu N.S."/>
            <person name="Beckwith C.J."/>
            <person name="Beseler K.G."/>
            <person name="Brison A."/>
            <person name="Carone J.V."/>
            <person name="Caskin T.P."/>
            <person name="Diamond M."/>
            <person name="Durham M.E."/>
            <person name="Foxe J.M."/>
            <person name="Go M."/>
            <person name="Henderson B.A."/>
            <person name="Jones I.B."/>
            <person name="McGettigan J.A."/>
            <person name="Micheletti S.J."/>
            <person name="Nasrallah M.E."/>
            <person name="Ortiz D."/>
            <person name="Piller C.R."/>
            <person name="Privatt S.R."/>
            <person name="Schneider S.L."/>
            <person name="Sharp S."/>
            <person name="Smith T.C."/>
            <person name="Stanton J.D."/>
            <person name="Ullery H.E."/>
            <person name="Wilson R.J."/>
            <person name="Serrano M.G."/>
            <person name="Buck G."/>
            <person name="Lee V."/>
            <person name="Wang Y."/>
            <person name="Carvalho R."/>
            <person name="Voegtly L."/>
            <person name="Shi R."/>
            <person name="Duckworth R."/>
            <person name="Johnson A."/>
            <person name="Loviza R."/>
            <person name="Walstead R."/>
            <person name="Shah Z."/>
            <person name="Kiflezghi M."/>
            <person name="Wade K."/>
            <person name="Ball S.L."/>
            <person name="Bradley K.W."/>
            <person name="Asai D.J."/>
            <person name="Bowman C.A."/>
            <person name="Russell D.A."/>
            <person name="Pope W.H."/>
            <person name="Jacobs-Sera D."/>
            <person name="Hendrix R.W."/>
            <person name="Hatfull G.F."/>
        </authorList>
    </citation>
    <scope>NUCLEOTIDE SEQUENCE</scope>
</reference>
<dbReference type="GO" id="GO:0005634">
    <property type="term" value="C:nucleus"/>
    <property type="evidence" value="ECO:0007669"/>
    <property type="project" value="TreeGrafter"/>
</dbReference>
<feature type="region of interest" description="Disordered" evidence="1">
    <location>
        <begin position="96"/>
        <end position="138"/>
    </location>
</feature>
<sequence>MEFLAGYGSDDGSEPSSPEHVAQLAPVTSAPAVESEHPGPSFRLPPPKASQVPLFSGVAPPKRQHKLPKARFGVPIDFGGVTPDVLEKMQEAPAKLAPAAQRSSRLADLLPSPKNVVLPPRSGKSMLQGTAYTAGGASDDEDELKALGANDGTAMTLGPGGGDNEVLEQLGDGVHASTSGRQLEGTGAQAPHADYYASQGMPAPAGPDVAAFTAAGIQFKEVNGAALRYMDPGQRAELNAMRSALGSDYEARLRKEAGPDVGKMQKRKHQIGSLFQQAKLQELEMLEKHAAGIRNKTETKRKYGWA</sequence>
<organism evidence="2">
    <name type="scientific">Auxenochlorella protothecoides</name>
    <name type="common">Green microalga</name>
    <name type="synonym">Chlorella protothecoides</name>
    <dbReference type="NCBI Taxonomy" id="3075"/>
    <lineage>
        <taxon>Eukaryota</taxon>
        <taxon>Viridiplantae</taxon>
        <taxon>Chlorophyta</taxon>
        <taxon>core chlorophytes</taxon>
        <taxon>Trebouxiophyceae</taxon>
        <taxon>Chlorellales</taxon>
        <taxon>Chlorellaceae</taxon>
        <taxon>Auxenochlorella</taxon>
    </lineage>
</organism>
<protein>
    <recommendedName>
        <fullName evidence="3">Proline-rich protein PRCC</fullName>
    </recommendedName>
</protein>
<evidence type="ECO:0000313" key="2">
    <source>
        <dbReference type="EMBL" id="JAT71604.1"/>
    </source>
</evidence>
<dbReference type="EMBL" id="GDKF01007018">
    <property type="protein sequence ID" value="JAT71604.1"/>
    <property type="molecule type" value="Transcribed_RNA"/>
</dbReference>
<evidence type="ECO:0000256" key="1">
    <source>
        <dbReference type="SAM" id="MobiDB-lite"/>
    </source>
</evidence>
<dbReference type="Pfam" id="PF10253">
    <property type="entry name" value="PRCC"/>
    <property type="match status" value="1"/>
</dbReference>
<dbReference type="InterPro" id="IPR018800">
    <property type="entry name" value="PRCC"/>
</dbReference>